<dbReference type="Proteomes" id="UP000525078">
    <property type="component" value="Unassembled WGS sequence"/>
</dbReference>
<sequence length="80" mass="8959">MIIKPVLKEMLVSGQLGSGESPYITYMILDGLFGEFTIDVAEELGIPCVHFRTASACCFWSFFFFPRLVDTGEIPITVYV</sequence>
<evidence type="ECO:0000313" key="1">
    <source>
        <dbReference type="EMBL" id="KAF4380229.1"/>
    </source>
</evidence>
<dbReference type="SUPFAM" id="SSF53756">
    <property type="entry name" value="UDP-Glycosyltransferase/glycogen phosphorylase"/>
    <property type="match status" value="1"/>
</dbReference>
<organism evidence="1 2">
    <name type="scientific">Cannabis sativa</name>
    <name type="common">Hemp</name>
    <name type="synonym">Marijuana</name>
    <dbReference type="NCBI Taxonomy" id="3483"/>
    <lineage>
        <taxon>Eukaryota</taxon>
        <taxon>Viridiplantae</taxon>
        <taxon>Streptophyta</taxon>
        <taxon>Embryophyta</taxon>
        <taxon>Tracheophyta</taxon>
        <taxon>Spermatophyta</taxon>
        <taxon>Magnoliopsida</taxon>
        <taxon>eudicotyledons</taxon>
        <taxon>Gunneridae</taxon>
        <taxon>Pentapetalae</taxon>
        <taxon>rosids</taxon>
        <taxon>fabids</taxon>
        <taxon>Rosales</taxon>
        <taxon>Cannabaceae</taxon>
        <taxon>Cannabis</taxon>
    </lineage>
</organism>
<dbReference type="Gene3D" id="3.40.50.2000">
    <property type="entry name" value="Glycogen Phosphorylase B"/>
    <property type="match status" value="1"/>
</dbReference>
<dbReference type="AlphaFoldDB" id="A0A7J6GDH4"/>
<accession>A0A7J6GDH4</accession>
<dbReference type="EMBL" id="JAATIP010000065">
    <property type="protein sequence ID" value="KAF4380229.1"/>
    <property type="molecule type" value="Genomic_DNA"/>
</dbReference>
<comment type="caution">
    <text evidence="1">The sequence shown here is derived from an EMBL/GenBank/DDBJ whole genome shotgun (WGS) entry which is preliminary data.</text>
</comment>
<evidence type="ECO:0000313" key="2">
    <source>
        <dbReference type="Proteomes" id="UP000525078"/>
    </source>
</evidence>
<protein>
    <submittedName>
        <fullName evidence="1">Uncharacterized protein</fullName>
    </submittedName>
</protein>
<reference evidence="1 2" key="1">
    <citation type="journal article" date="2020" name="bioRxiv">
        <title>Sequence and annotation of 42 cannabis genomes reveals extensive copy number variation in cannabinoid synthesis and pathogen resistance genes.</title>
        <authorList>
            <person name="Mckernan K.J."/>
            <person name="Helbert Y."/>
            <person name="Kane L.T."/>
            <person name="Ebling H."/>
            <person name="Zhang L."/>
            <person name="Liu B."/>
            <person name="Eaton Z."/>
            <person name="Mclaughlin S."/>
            <person name="Kingan S."/>
            <person name="Baybayan P."/>
            <person name="Concepcion G."/>
            <person name="Jordan M."/>
            <person name="Riva A."/>
            <person name="Barbazuk W."/>
            <person name="Harkins T."/>
        </authorList>
    </citation>
    <scope>NUCLEOTIDE SEQUENCE [LARGE SCALE GENOMIC DNA]</scope>
    <source>
        <strain evidence="2">cv. Jamaican Lion 4</strain>
        <tissue evidence="1">Leaf</tissue>
    </source>
</reference>
<proteinExistence type="predicted"/>
<name>A0A7J6GDH4_CANSA</name>
<gene>
    <name evidence="1" type="ORF">F8388_024522</name>
</gene>